<evidence type="ECO:0000313" key="1">
    <source>
        <dbReference type="EMBL" id="MXR36644.1"/>
    </source>
</evidence>
<comment type="caution">
    <text evidence="1">The sequence shown here is derived from an EMBL/GenBank/DDBJ whole genome shotgun (WGS) entry which is preliminary data.</text>
</comment>
<dbReference type="RefSeq" id="WP_160795771.1">
    <property type="nucleotide sequence ID" value="NZ_WSSB01000005.1"/>
</dbReference>
<protein>
    <recommendedName>
        <fullName evidence="3">PilZ domain-containing protein</fullName>
    </recommendedName>
</protein>
<name>A0A845BN05_9NEIS</name>
<gene>
    <name evidence="1" type="ORF">GQF02_06645</name>
</gene>
<dbReference type="EMBL" id="WSSB01000005">
    <property type="protein sequence ID" value="MXR36644.1"/>
    <property type="molecule type" value="Genomic_DNA"/>
</dbReference>
<proteinExistence type="predicted"/>
<evidence type="ECO:0008006" key="3">
    <source>
        <dbReference type="Google" id="ProtNLM"/>
    </source>
</evidence>
<dbReference type="Proteomes" id="UP000467214">
    <property type="component" value="Unassembled WGS sequence"/>
</dbReference>
<accession>A0A845BN05</accession>
<dbReference type="AlphaFoldDB" id="A0A845BN05"/>
<organism evidence="1 2">
    <name type="scientific">Craterilacuibacter sinensis</name>
    <dbReference type="NCBI Taxonomy" id="2686017"/>
    <lineage>
        <taxon>Bacteria</taxon>
        <taxon>Pseudomonadati</taxon>
        <taxon>Pseudomonadota</taxon>
        <taxon>Betaproteobacteria</taxon>
        <taxon>Neisseriales</taxon>
        <taxon>Neisseriaceae</taxon>
        <taxon>Craterilacuibacter</taxon>
    </lineage>
</organism>
<keyword evidence="2" id="KW-1185">Reference proteome</keyword>
<reference evidence="1 2" key="1">
    <citation type="submission" date="2019-12" db="EMBL/GenBank/DDBJ databases">
        <title>Neisseriaceae gen. nov. sp. Genome sequencing and assembly.</title>
        <authorList>
            <person name="Liu Z."/>
            <person name="Li A."/>
        </authorList>
    </citation>
    <scope>NUCLEOTIDE SEQUENCE [LARGE SCALE GENOMIC DNA]</scope>
    <source>
        <strain evidence="1 2">B2N2-7</strain>
    </source>
</reference>
<sequence length="556" mass="62281">MSRLDFLSFGAGKKNPAGPFSDGKNAAQWLQQQRDEHGAAAHEILCDELARFNEAGQAHQHDADTLEALLVLNRLSQPLQSQLRTQYLMSARMPKVMESQLRNQMLRYSQLFCTAYQRFLVIEMKDDEGIRALLPEAMACMMHYQAEHALWLYFRHFSPDKVFWTNVHQLYRLAETRGMAIAPVLLFGQETGTTVQDQYLVLLLVSLLGSGNLQPRQINMAYMLAQRLSSYVSLVAENTGELSFCVNLAVGLPPARPSIPNVPTMRYWGTSALIEQVNTWLIMLDSSRMPEALKSLREPGLDAALLRYLQREWASQPYRFERAERLPVSGKMLELAYRLPLLHKLVREPDEKKHASEAASSSDEMAEIRIYGFVTSRSRPPAPVSREGAEPKEVLPQCLVDNQSASGLGVSLATIGNEWVSIGGLLGFRSGSEASWSLGIMRRINRPTAEKIYLGVEILSERPVAASIRPEGGGMPELPAERMWLGGEAALFVPCIREGRKINAMVLAISSYSLGKQFYMTARGKHFLVALGKVQERGSDWCLCEIELIRQVEALP</sequence>
<evidence type="ECO:0000313" key="2">
    <source>
        <dbReference type="Proteomes" id="UP000467214"/>
    </source>
</evidence>